<evidence type="ECO:0000313" key="5">
    <source>
        <dbReference type="EMBL" id="KAG5501874.1"/>
    </source>
</evidence>
<dbReference type="Gene3D" id="3.30.40.10">
    <property type="entry name" value="Zinc/RING finger domain, C3HC4 (zinc finger)"/>
    <property type="match status" value="1"/>
</dbReference>
<dbReference type="KEGG" id="phet:94290214"/>
<accession>A0A836L808</accession>
<evidence type="ECO:0000256" key="1">
    <source>
        <dbReference type="PROSITE-ProRule" id="PRU00175"/>
    </source>
</evidence>
<reference evidence="5 6" key="1">
    <citation type="submission" date="2021-02" db="EMBL/GenBank/DDBJ databases">
        <title>Porcisia hertigi Genome sequencing and assembly.</title>
        <authorList>
            <person name="Almutairi H."/>
            <person name="Gatherer D."/>
        </authorList>
    </citation>
    <scope>NUCLEOTIDE SEQUENCE [LARGE SCALE GENOMIC DNA]</scope>
    <source>
        <strain evidence="5 6">C119</strain>
    </source>
</reference>
<dbReference type="RefSeq" id="XP_067756321.1">
    <property type="nucleotide sequence ID" value="XM_067900137.1"/>
</dbReference>
<name>A0A836L808_9TRYP</name>
<dbReference type="SUPFAM" id="SSF57850">
    <property type="entry name" value="RING/U-box"/>
    <property type="match status" value="1"/>
</dbReference>
<evidence type="ECO:0000256" key="2">
    <source>
        <dbReference type="SAM" id="Coils"/>
    </source>
</evidence>
<feature type="domain" description="RING-type" evidence="4">
    <location>
        <begin position="153"/>
        <end position="183"/>
    </location>
</feature>
<dbReference type="CDD" id="cd16448">
    <property type="entry name" value="RING-H2"/>
    <property type="match status" value="1"/>
</dbReference>
<dbReference type="EMBL" id="JAFJZO010000026">
    <property type="protein sequence ID" value="KAG5501874.1"/>
    <property type="molecule type" value="Genomic_DNA"/>
</dbReference>
<dbReference type="InterPro" id="IPR013083">
    <property type="entry name" value="Znf_RING/FYVE/PHD"/>
</dbReference>
<dbReference type="Proteomes" id="UP000674318">
    <property type="component" value="Unassembled WGS sequence"/>
</dbReference>
<keyword evidence="1" id="KW-0479">Metal-binding</keyword>
<evidence type="ECO:0000313" key="6">
    <source>
        <dbReference type="Proteomes" id="UP000674318"/>
    </source>
</evidence>
<evidence type="ECO:0000259" key="4">
    <source>
        <dbReference type="PROSITE" id="PS50089"/>
    </source>
</evidence>
<sequence>MLLHEALVHTECPICLQPLGCHLRAPPSRPVSPLCVTPSAAATAHGDATSSTSTPGSSSYLLAGSSGSNTSGGLGEFRITFAPGVYGSDATDPWHPSLPLQLPASPREAPGSSHPHSFVHGGERVPFSEGDGHLPGTGGTTAGGDGDEGSAGVVVLPCGHLLHYLCAIQMCEYVTNPSCPVCRLTLTSTFDLILFRPRMRSSSIVEARATAGDSSTRAYVDKGGRTSVTATRKHCRSEEVGGEDSQTPIVEDDLVNSNDANKVQVHSSGPALGRGSLATWGIAYTSTSHSAGERNAVTLTLCDGLETTALCTVPKVQASAAKSPQMNGDDVNTSQGEDDITIVGTRQLPPSQAYTELLLRTSTSWIGRTETLRTRVEHLERSQQQLQNDCVELKRTLTVARRRREVLLDLPSSKDEQDALRSAQRLHELRRLCLETRTAMRATTAQLAEAIRDHAEVRRQTEKYMRKLSRMGVGKECERAGNSSAAASSEPLRMDMPPPPSFFFFAHAHSLLSLTRKKARKTCVGCNCTAALLCDCVSEEEEEGWWWWWWCVWSFSTAAKCAHTRTFKDPKEDHVTWSLQERKKYLDSMSSEDCPPPPPPPPPPLPLPSIQRVLFTFSDSPGQSFDLLWEIPPYFFFLFFWSLPFGVITAITPRSNEDWSTETGTWYYRKGMRREGWLCPPPTHTHTHIDAHFVVAHSLSPSLPLFLLSCMNYSRTLEHTHSLRFYRYPTALRCVCFCLIS</sequence>
<organism evidence="5 6">
    <name type="scientific">Porcisia hertigi</name>
    <dbReference type="NCBI Taxonomy" id="2761500"/>
    <lineage>
        <taxon>Eukaryota</taxon>
        <taxon>Discoba</taxon>
        <taxon>Euglenozoa</taxon>
        <taxon>Kinetoplastea</taxon>
        <taxon>Metakinetoplastina</taxon>
        <taxon>Trypanosomatida</taxon>
        <taxon>Trypanosomatidae</taxon>
        <taxon>Leishmaniinae</taxon>
        <taxon>Porcisia</taxon>
    </lineage>
</organism>
<comment type="caution">
    <text evidence="5">The sequence shown here is derived from an EMBL/GenBank/DDBJ whole genome shotgun (WGS) entry which is preliminary data.</text>
</comment>
<keyword evidence="2" id="KW-0175">Coiled coil</keyword>
<keyword evidence="6" id="KW-1185">Reference proteome</keyword>
<dbReference type="OrthoDB" id="8062037at2759"/>
<keyword evidence="1" id="KW-0862">Zinc</keyword>
<dbReference type="GeneID" id="94290214"/>
<feature type="region of interest" description="Disordered" evidence="3">
    <location>
        <begin position="96"/>
        <end position="146"/>
    </location>
</feature>
<feature type="coiled-coil region" evidence="2">
    <location>
        <begin position="369"/>
        <end position="403"/>
    </location>
</feature>
<proteinExistence type="predicted"/>
<evidence type="ECO:0000256" key="3">
    <source>
        <dbReference type="SAM" id="MobiDB-lite"/>
    </source>
</evidence>
<protein>
    <recommendedName>
        <fullName evidence="4">RING-type domain-containing protein</fullName>
    </recommendedName>
</protein>
<feature type="compositionally biased region" description="Gly residues" evidence="3">
    <location>
        <begin position="133"/>
        <end position="144"/>
    </location>
</feature>
<gene>
    <name evidence="5" type="ORF">JKF63_04144</name>
</gene>
<dbReference type="InterPro" id="IPR001841">
    <property type="entry name" value="Znf_RING"/>
</dbReference>
<dbReference type="AlphaFoldDB" id="A0A836L808"/>
<dbReference type="PROSITE" id="PS50089">
    <property type="entry name" value="ZF_RING_2"/>
    <property type="match status" value="1"/>
</dbReference>
<dbReference type="GO" id="GO:0008270">
    <property type="term" value="F:zinc ion binding"/>
    <property type="evidence" value="ECO:0007669"/>
    <property type="project" value="UniProtKB-KW"/>
</dbReference>
<keyword evidence="1" id="KW-0863">Zinc-finger</keyword>